<organism evidence="13 14">
    <name type="scientific">Candidatus Fimenecus excrementigallinarum</name>
    <dbReference type="NCBI Taxonomy" id="2840816"/>
    <lineage>
        <taxon>Bacteria</taxon>
        <taxon>Bacillati</taxon>
        <taxon>Bacillota</taxon>
        <taxon>Clostridia</taxon>
        <taxon>Candidatus Fimenecus</taxon>
    </lineage>
</organism>
<keyword evidence="7 9" id="KW-0315">Glutamine amidotransferase</keyword>
<proteinExistence type="inferred from homology"/>
<dbReference type="InterPro" id="IPR014729">
    <property type="entry name" value="Rossmann-like_a/b/a_fold"/>
</dbReference>
<accession>A0A9D1LFC3</accession>
<dbReference type="GO" id="GO:0006529">
    <property type="term" value="P:asparagine biosynthetic process"/>
    <property type="evidence" value="ECO:0007669"/>
    <property type="project" value="UniProtKB-KW"/>
</dbReference>
<comment type="catalytic activity">
    <reaction evidence="8">
        <text>L-aspartate + L-glutamine + ATP + H2O = L-asparagine + L-glutamate + AMP + diphosphate + H(+)</text>
        <dbReference type="Rhea" id="RHEA:12228"/>
        <dbReference type="ChEBI" id="CHEBI:15377"/>
        <dbReference type="ChEBI" id="CHEBI:15378"/>
        <dbReference type="ChEBI" id="CHEBI:29985"/>
        <dbReference type="ChEBI" id="CHEBI:29991"/>
        <dbReference type="ChEBI" id="CHEBI:30616"/>
        <dbReference type="ChEBI" id="CHEBI:33019"/>
        <dbReference type="ChEBI" id="CHEBI:58048"/>
        <dbReference type="ChEBI" id="CHEBI:58359"/>
        <dbReference type="ChEBI" id="CHEBI:456215"/>
        <dbReference type="EC" id="6.3.5.4"/>
    </reaction>
</comment>
<name>A0A9D1LFC3_9FIRM</name>
<dbReference type="GO" id="GO:0005524">
    <property type="term" value="F:ATP binding"/>
    <property type="evidence" value="ECO:0007669"/>
    <property type="project" value="UniProtKB-KW"/>
</dbReference>
<evidence type="ECO:0000256" key="3">
    <source>
        <dbReference type="ARBA" id="ARBA00012737"/>
    </source>
</evidence>
<feature type="site" description="Important for beta-aspartyl-AMP intermediate formation" evidence="11">
    <location>
        <position position="361"/>
    </location>
</feature>
<evidence type="ECO:0000256" key="4">
    <source>
        <dbReference type="ARBA" id="ARBA00022741"/>
    </source>
</evidence>
<feature type="binding site" evidence="10">
    <location>
        <position position="100"/>
    </location>
    <ligand>
        <name>L-glutamine</name>
        <dbReference type="ChEBI" id="CHEBI:58359"/>
    </ligand>
</feature>
<dbReference type="InterPro" id="IPR051786">
    <property type="entry name" value="ASN_synthetase/amidase"/>
</dbReference>
<evidence type="ECO:0000259" key="12">
    <source>
        <dbReference type="PROSITE" id="PS51278"/>
    </source>
</evidence>
<evidence type="ECO:0000256" key="10">
    <source>
        <dbReference type="PIRSR" id="PIRSR001589-2"/>
    </source>
</evidence>
<comment type="similarity">
    <text evidence="2">Belongs to the asparagine synthetase family.</text>
</comment>
<feature type="domain" description="Glutamine amidotransferase type-2" evidence="12">
    <location>
        <begin position="2"/>
        <end position="213"/>
    </location>
</feature>
<dbReference type="CDD" id="cd00712">
    <property type="entry name" value="AsnB"/>
    <property type="match status" value="1"/>
</dbReference>
<dbReference type="Gene3D" id="3.60.20.10">
    <property type="entry name" value="Glutamine Phosphoribosylpyrophosphate, subunit 1, domain 1"/>
    <property type="match status" value="1"/>
</dbReference>
<dbReference type="PIRSF" id="PIRSF001589">
    <property type="entry name" value="Asn_synthetase_glu-h"/>
    <property type="match status" value="1"/>
</dbReference>
<keyword evidence="9" id="KW-0028">Amino-acid biosynthesis</keyword>
<feature type="binding site" evidence="10">
    <location>
        <begin position="359"/>
        <end position="360"/>
    </location>
    <ligand>
        <name>ATP</name>
        <dbReference type="ChEBI" id="CHEBI:30616"/>
    </ligand>
</feature>
<evidence type="ECO:0000256" key="11">
    <source>
        <dbReference type="PIRSR" id="PIRSR001589-3"/>
    </source>
</evidence>
<dbReference type="Proteomes" id="UP000824071">
    <property type="component" value="Unassembled WGS sequence"/>
</dbReference>
<dbReference type="InterPro" id="IPR006426">
    <property type="entry name" value="Asn_synth_AEB"/>
</dbReference>
<dbReference type="InterPro" id="IPR017932">
    <property type="entry name" value="GATase_2_dom"/>
</dbReference>
<feature type="binding site" evidence="10">
    <location>
        <position position="286"/>
    </location>
    <ligand>
        <name>ATP</name>
        <dbReference type="ChEBI" id="CHEBI:30616"/>
    </ligand>
</feature>
<dbReference type="NCBIfam" id="TIGR01536">
    <property type="entry name" value="asn_synth_AEB"/>
    <property type="match status" value="1"/>
</dbReference>
<evidence type="ECO:0000256" key="6">
    <source>
        <dbReference type="ARBA" id="ARBA00022888"/>
    </source>
</evidence>
<feature type="active site" description="For GATase activity" evidence="9">
    <location>
        <position position="2"/>
    </location>
</feature>
<dbReference type="GO" id="GO:0004066">
    <property type="term" value="F:asparagine synthase (glutamine-hydrolyzing) activity"/>
    <property type="evidence" value="ECO:0007669"/>
    <property type="project" value="UniProtKB-EC"/>
</dbReference>
<comment type="caution">
    <text evidence="13">The sequence shown here is derived from an EMBL/GenBank/DDBJ whole genome shotgun (WGS) entry which is preliminary data.</text>
</comment>
<dbReference type="CDD" id="cd01991">
    <property type="entry name" value="Asn_synthase_B_C"/>
    <property type="match status" value="1"/>
</dbReference>
<dbReference type="GO" id="GO:0005829">
    <property type="term" value="C:cytosol"/>
    <property type="evidence" value="ECO:0007669"/>
    <property type="project" value="TreeGrafter"/>
</dbReference>
<evidence type="ECO:0000256" key="9">
    <source>
        <dbReference type="PIRSR" id="PIRSR001589-1"/>
    </source>
</evidence>
<dbReference type="SUPFAM" id="SSF56235">
    <property type="entry name" value="N-terminal nucleophile aminohydrolases (Ntn hydrolases)"/>
    <property type="match status" value="1"/>
</dbReference>
<evidence type="ECO:0000256" key="7">
    <source>
        <dbReference type="ARBA" id="ARBA00022962"/>
    </source>
</evidence>
<dbReference type="AlphaFoldDB" id="A0A9D1LFC3"/>
<dbReference type="Pfam" id="PF13537">
    <property type="entry name" value="GATase_7"/>
    <property type="match status" value="1"/>
</dbReference>
<dbReference type="InterPro" id="IPR033738">
    <property type="entry name" value="AsnB_N"/>
</dbReference>
<dbReference type="EC" id="6.3.5.4" evidence="3"/>
<dbReference type="EMBL" id="DVMW01000049">
    <property type="protein sequence ID" value="HIU36627.1"/>
    <property type="molecule type" value="Genomic_DNA"/>
</dbReference>
<keyword evidence="13" id="KW-0436">Ligase</keyword>
<reference evidence="13" key="2">
    <citation type="journal article" date="2021" name="PeerJ">
        <title>Extensive microbial diversity within the chicken gut microbiome revealed by metagenomics and culture.</title>
        <authorList>
            <person name="Gilroy R."/>
            <person name="Ravi A."/>
            <person name="Getino M."/>
            <person name="Pursley I."/>
            <person name="Horton D.L."/>
            <person name="Alikhan N.F."/>
            <person name="Baker D."/>
            <person name="Gharbi K."/>
            <person name="Hall N."/>
            <person name="Watson M."/>
            <person name="Adriaenssens E.M."/>
            <person name="Foster-Nyarko E."/>
            <person name="Jarju S."/>
            <person name="Secka A."/>
            <person name="Antonio M."/>
            <person name="Oren A."/>
            <person name="Chaudhuri R.R."/>
            <person name="La Ragione R."/>
            <person name="Hildebrand F."/>
            <person name="Pallen M.J."/>
        </authorList>
    </citation>
    <scope>NUCLEOTIDE SEQUENCE</scope>
    <source>
        <strain evidence="13">ChiGjej1B1-19959</strain>
    </source>
</reference>
<dbReference type="InterPro" id="IPR001962">
    <property type="entry name" value="Asn_synthase"/>
</dbReference>
<keyword evidence="6 9" id="KW-0061">Asparagine biosynthesis</keyword>
<gene>
    <name evidence="13" type="primary">asnB</name>
    <name evidence="13" type="ORF">IAC53_08495</name>
</gene>
<dbReference type="PANTHER" id="PTHR43284">
    <property type="entry name" value="ASPARAGINE SYNTHETASE (GLUTAMINE-HYDROLYZING)"/>
    <property type="match status" value="1"/>
</dbReference>
<dbReference type="Pfam" id="PF00733">
    <property type="entry name" value="Asn_synthase"/>
    <property type="match status" value="1"/>
</dbReference>
<keyword evidence="4 10" id="KW-0547">Nucleotide-binding</keyword>
<protein>
    <recommendedName>
        <fullName evidence="3">asparagine synthase (glutamine-hydrolyzing)</fullName>
        <ecNumber evidence="3">6.3.5.4</ecNumber>
    </recommendedName>
</protein>
<evidence type="ECO:0000256" key="2">
    <source>
        <dbReference type="ARBA" id="ARBA00005752"/>
    </source>
</evidence>
<comment type="pathway">
    <text evidence="1">Amino-acid biosynthesis; L-asparagine biosynthesis; L-asparagine from L-aspartate (L-Gln route): step 1/1.</text>
</comment>
<dbReference type="Gene3D" id="3.40.50.620">
    <property type="entry name" value="HUPs"/>
    <property type="match status" value="1"/>
</dbReference>
<evidence type="ECO:0000313" key="14">
    <source>
        <dbReference type="Proteomes" id="UP000824071"/>
    </source>
</evidence>
<evidence type="ECO:0000256" key="8">
    <source>
        <dbReference type="ARBA" id="ARBA00048741"/>
    </source>
</evidence>
<evidence type="ECO:0000256" key="5">
    <source>
        <dbReference type="ARBA" id="ARBA00022840"/>
    </source>
</evidence>
<evidence type="ECO:0000313" key="13">
    <source>
        <dbReference type="EMBL" id="HIU36627.1"/>
    </source>
</evidence>
<dbReference type="PANTHER" id="PTHR43284:SF1">
    <property type="entry name" value="ASPARAGINE SYNTHETASE"/>
    <property type="match status" value="1"/>
</dbReference>
<dbReference type="InterPro" id="IPR029055">
    <property type="entry name" value="Ntn_hydrolases_N"/>
</dbReference>
<sequence>MCGFVGFVNDTPDTKTNEAVVRAMAARIAHRGPDSEDYYVDDGVSLGFRRLSIIDLAGGSQPIQNEDGTKVLVFNGEIYNFQALREELLAKGHVFKTRTDSEVLLHGYEEWGKDLLSRLRGMFAFVIWDKTARRLFGARDIFGIKPFFYYLRDGVFLFASEIKAFLCNPLFRKELNEARLPEYLCFEYIPNNETMFKNVYKMEPGAYFTWEDGRLSTARYYTPEFEIDDEKPLSYWEALIDETFRGSTAAHGIADVEVGCFLSSGVDSSYVVHEMAKRNRVRTFSVGYAEEKYSELSSAEEFAKTEGVLNFTHKITAEAYFDAAPAVQYYMDEPLPNPSAISLYFLAKLASEQVKVVLSGEGADELFGGYHYYREPLDFQNYMRLPLSLRRALARAASKLPDFHGKRFLMRGQFPIEKRYIRNNYVYRHAEVNRVLAQPVDAPDPSEFTKPFFDEVQNEDDITKMQYADIRTWLVQDILVKADRMSMAHSLELRVPFLDREMLRVALQIPAKYRVNRETTKVALRGAAARALPEKTAHMRKTGFLTPLNDWLRRDEFYARVKAKFESDTAKRFFNTDFILKLLDDHKAGTAHNMKKIWSVYCFLLWYEAYFINN</sequence>
<dbReference type="SUPFAM" id="SSF52402">
    <property type="entry name" value="Adenine nucleotide alpha hydrolases-like"/>
    <property type="match status" value="1"/>
</dbReference>
<evidence type="ECO:0000256" key="1">
    <source>
        <dbReference type="ARBA" id="ARBA00005187"/>
    </source>
</evidence>
<dbReference type="PROSITE" id="PS51278">
    <property type="entry name" value="GATASE_TYPE_2"/>
    <property type="match status" value="1"/>
</dbReference>
<reference evidence="13" key="1">
    <citation type="submission" date="2020-10" db="EMBL/GenBank/DDBJ databases">
        <authorList>
            <person name="Gilroy R."/>
        </authorList>
    </citation>
    <scope>NUCLEOTIDE SEQUENCE</scope>
    <source>
        <strain evidence="13">ChiGjej1B1-19959</strain>
    </source>
</reference>
<keyword evidence="5 10" id="KW-0067">ATP-binding</keyword>